<evidence type="ECO:0000313" key="1">
    <source>
        <dbReference type="EMBL" id="MDI9260781.1"/>
    </source>
</evidence>
<proteinExistence type="predicted"/>
<accession>A0ABT6Y0B6</accession>
<gene>
    <name evidence="1" type="ORF">QID03_11455</name>
</gene>
<comment type="caution">
    <text evidence="1">The sequence shown here is derived from an EMBL/GenBank/DDBJ whole genome shotgun (WGS) entry which is preliminary data.</text>
</comment>
<name>A0ABT6Y0B6_ALISE</name>
<evidence type="ECO:0000313" key="2">
    <source>
        <dbReference type="Proteomes" id="UP001529245"/>
    </source>
</evidence>
<evidence type="ECO:0008006" key="3">
    <source>
        <dbReference type="Google" id="ProtNLM"/>
    </source>
</evidence>
<dbReference type="Proteomes" id="UP001529245">
    <property type="component" value="Unassembled WGS sequence"/>
</dbReference>
<dbReference type="PROSITE" id="PS51257">
    <property type="entry name" value="PROKAR_LIPOPROTEIN"/>
    <property type="match status" value="1"/>
</dbReference>
<dbReference type="EMBL" id="JASGCB010000022">
    <property type="protein sequence ID" value="MDI9260781.1"/>
    <property type="molecule type" value="Genomic_DNA"/>
</dbReference>
<protein>
    <recommendedName>
        <fullName evidence="3">Water stress and hypersensitive response domain-containing protein</fullName>
    </recommendedName>
</protein>
<organism evidence="1 2">
    <name type="scientific">Alicyclobacillus sendaiensis PA2</name>
    <dbReference type="NCBI Taxonomy" id="3029425"/>
    <lineage>
        <taxon>Bacteria</taxon>
        <taxon>Bacillati</taxon>
        <taxon>Bacillota</taxon>
        <taxon>Bacilli</taxon>
        <taxon>Bacillales</taxon>
        <taxon>Alicyclobacillaceae</taxon>
        <taxon>Alicyclobacillus</taxon>
    </lineage>
</organism>
<keyword evidence="2" id="KW-1185">Reference proteome</keyword>
<reference evidence="1 2" key="1">
    <citation type="submission" date="2023-04" db="EMBL/GenBank/DDBJ databases">
        <title>A. sendaiensis sub sp. chiapanensis a novel subspecie with specific adaptation in bacterial cell wall isolated from an active volcano.</title>
        <authorList>
            <person name="Alvarez Gutierrez P.E."/>
            <person name="Ortiz Cortes L.Y."/>
        </authorList>
    </citation>
    <scope>NUCLEOTIDE SEQUENCE [LARGE SCALE GENOMIC DNA]</scope>
    <source>
        <strain evidence="1 2">PA2</strain>
    </source>
</reference>
<dbReference type="RefSeq" id="WP_283204222.1">
    <property type="nucleotide sequence ID" value="NZ_JASGCB010000022.1"/>
</dbReference>
<sequence>MTRSSRLVIFTSLGTLVTGLVTGCGHASGPTDRWTIFNKWLYSVVTGPGQTIMIQANITNPYRKERLPLQGAELHSNSLQPIAPVHIQTSESQVVFQYALLWNARVAGTYQGDPVGVTVHLATGNQSFALGKAYTRVVEHPVSWLALPYLPGGEAGQPDYLTDPHDFDFRFANHSNVPVRFMGLETAGGFQFSKVGYVMNSKDVPGGYPKDARPLTSAGVVIPPHATCNVYAEFKQPSGYLNELIQVAAVLERGGVRGEEIVGTGMYTLNYFLNADPSPYYPALNATS</sequence>